<accession>A0DVV5</accession>
<dbReference type="OMA" id="NEQGFQY"/>
<dbReference type="HOGENOM" id="CLU_485284_0_0_1"/>
<keyword evidence="3" id="KW-1185">Reference proteome</keyword>
<dbReference type="Proteomes" id="UP000000600">
    <property type="component" value="Unassembled WGS sequence"/>
</dbReference>
<evidence type="ECO:0000313" key="2">
    <source>
        <dbReference type="EMBL" id="CAK87172.1"/>
    </source>
</evidence>
<keyword evidence="1" id="KW-0175">Coiled coil</keyword>
<sequence length="561" mass="65969">MNINQTSHEIQSCKYGKKSFSITSLQSDPNKLRNNKILSNNIQISRGDSMTRISYIDKEDYIDQIQKLKKNNNLLSQELKQLKSQLMYYQKELESLQSQCQVSDTISVPLQQQVKIKQLLKTLQQKESEIEYLKSQMKIDQLTEQQEQLQKLRAICDIQKQKLLNSESEIIIPSKTNVLKDLEADNVRLVQILTALEDKVKSLDHIKKLNTILQSKIQNQQKLILQLQLEIRQYKDRDTIFNNKLTQQNKQENLIQKLSSEINKLNHSNQIQLSQTDKLKSNLSNQQDKYEKIIMEKDEEILTLRIKIETLNKIINEDHQQLSEQRNRKAGKNALLLKPSSFANMTDSFKFNQDLVLSSQRSQSATQRKKLLLITKQDLQQVPKILKYQLIINQISLNDIDQHLFCQISSEDVELKDLVESFQKSLFKLNYQQAYQLSLYLMDSEEGNDTQSKQRIRSIFKTLVDNYQLPTAQEIINMRKELSLIFNEQGFQYIKNQLTLKYGLIVKKYQIYDLFEILQLKDIKLSKQTKEYIEALLFQQNNQIPNVFLIDQLQSIFCDNF</sequence>
<dbReference type="OrthoDB" id="10325145at2759"/>
<protein>
    <recommendedName>
        <fullName evidence="4">EF-hand domain-containing protein</fullName>
    </recommendedName>
</protein>
<dbReference type="AlphaFoldDB" id="A0DVV5"/>
<reference evidence="2 3" key="1">
    <citation type="journal article" date="2006" name="Nature">
        <title>Global trends of whole-genome duplications revealed by the ciliate Paramecium tetraurelia.</title>
        <authorList>
            <consortium name="Genoscope"/>
            <person name="Aury J.-M."/>
            <person name="Jaillon O."/>
            <person name="Duret L."/>
            <person name="Noel B."/>
            <person name="Jubin C."/>
            <person name="Porcel B.M."/>
            <person name="Segurens B."/>
            <person name="Daubin V."/>
            <person name="Anthouard V."/>
            <person name="Aiach N."/>
            <person name="Arnaiz O."/>
            <person name="Billaut A."/>
            <person name="Beisson J."/>
            <person name="Blanc I."/>
            <person name="Bouhouche K."/>
            <person name="Camara F."/>
            <person name="Duharcourt S."/>
            <person name="Guigo R."/>
            <person name="Gogendeau D."/>
            <person name="Katinka M."/>
            <person name="Keller A.-M."/>
            <person name="Kissmehl R."/>
            <person name="Klotz C."/>
            <person name="Koll F."/>
            <person name="Le Moue A."/>
            <person name="Lepere C."/>
            <person name="Malinsky S."/>
            <person name="Nowacki M."/>
            <person name="Nowak J.K."/>
            <person name="Plattner H."/>
            <person name="Poulain J."/>
            <person name="Ruiz F."/>
            <person name="Serrano V."/>
            <person name="Zagulski M."/>
            <person name="Dessen P."/>
            <person name="Betermier M."/>
            <person name="Weissenbach J."/>
            <person name="Scarpelli C."/>
            <person name="Schachter V."/>
            <person name="Sperling L."/>
            <person name="Meyer E."/>
            <person name="Cohen J."/>
            <person name="Wincker P."/>
        </authorList>
    </citation>
    <scope>NUCLEOTIDE SEQUENCE [LARGE SCALE GENOMIC DNA]</scope>
    <source>
        <strain evidence="2 3">Stock d4-2</strain>
    </source>
</reference>
<feature type="coiled-coil region" evidence="1">
    <location>
        <begin position="58"/>
        <end position="300"/>
    </location>
</feature>
<dbReference type="KEGG" id="ptm:GSPATT00020825001"/>
<dbReference type="RefSeq" id="XP_001454569.1">
    <property type="nucleotide sequence ID" value="XM_001454532.1"/>
</dbReference>
<evidence type="ECO:0000256" key="1">
    <source>
        <dbReference type="SAM" id="Coils"/>
    </source>
</evidence>
<evidence type="ECO:0008006" key="4">
    <source>
        <dbReference type="Google" id="ProtNLM"/>
    </source>
</evidence>
<dbReference type="GeneID" id="5040354"/>
<proteinExistence type="predicted"/>
<gene>
    <name evidence="2" type="ORF">GSPATT00020825001</name>
</gene>
<name>A0DVV5_PARTE</name>
<evidence type="ECO:0000313" key="3">
    <source>
        <dbReference type="Proteomes" id="UP000000600"/>
    </source>
</evidence>
<organism evidence="2 3">
    <name type="scientific">Paramecium tetraurelia</name>
    <dbReference type="NCBI Taxonomy" id="5888"/>
    <lineage>
        <taxon>Eukaryota</taxon>
        <taxon>Sar</taxon>
        <taxon>Alveolata</taxon>
        <taxon>Ciliophora</taxon>
        <taxon>Intramacronucleata</taxon>
        <taxon>Oligohymenophorea</taxon>
        <taxon>Peniculida</taxon>
        <taxon>Parameciidae</taxon>
        <taxon>Paramecium</taxon>
    </lineage>
</organism>
<dbReference type="EMBL" id="CT868607">
    <property type="protein sequence ID" value="CAK87172.1"/>
    <property type="molecule type" value="Genomic_DNA"/>
</dbReference>
<dbReference type="InParanoid" id="A0DVV5"/>